<protein>
    <recommendedName>
        <fullName evidence="4 5">Large ribosomal subunit protein uL24</fullName>
    </recommendedName>
</protein>
<accession>A0A1G2F7Y4</accession>
<name>A0A1G2F7Y4_9BACT</name>
<dbReference type="GO" id="GO:0005840">
    <property type="term" value="C:ribosome"/>
    <property type="evidence" value="ECO:0007669"/>
    <property type="project" value="UniProtKB-KW"/>
</dbReference>
<organism evidence="7 8">
    <name type="scientific">Candidatus Portnoybacteria bacterium RBG_19FT_COMBO_36_7</name>
    <dbReference type="NCBI Taxonomy" id="1801992"/>
    <lineage>
        <taxon>Bacteria</taxon>
        <taxon>Candidatus Portnoyibacteriota</taxon>
    </lineage>
</organism>
<dbReference type="InterPro" id="IPR041988">
    <property type="entry name" value="Ribosomal_uL24_KOW"/>
</dbReference>
<comment type="similarity">
    <text evidence="1 5">Belongs to the universal ribosomal protein uL24 family.</text>
</comment>
<evidence type="ECO:0000256" key="4">
    <source>
        <dbReference type="ARBA" id="ARBA00035206"/>
    </source>
</evidence>
<keyword evidence="2 5" id="KW-0689">Ribosomal protein</keyword>
<dbReference type="GO" id="GO:0003735">
    <property type="term" value="F:structural constituent of ribosome"/>
    <property type="evidence" value="ECO:0007669"/>
    <property type="project" value="InterPro"/>
</dbReference>
<comment type="caution">
    <text evidence="7">The sequence shown here is derived from an EMBL/GenBank/DDBJ whole genome shotgun (WGS) entry which is preliminary data.</text>
</comment>
<dbReference type="PANTHER" id="PTHR12903">
    <property type="entry name" value="MITOCHONDRIAL RIBOSOMAL PROTEIN L24"/>
    <property type="match status" value="1"/>
</dbReference>
<evidence type="ECO:0000313" key="7">
    <source>
        <dbReference type="EMBL" id="OGZ34179.1"/>
    </source>
</evidence>
<dbReference type="InterPro" id="IPR005824">
    <property type="entry name" value="KOW"/>
</dbReference>
<dbReference type="InterPro" id="IPR003256">
    <property type="entry name" value="Ribosomal_uL24"/>
</dbReference>
<dbReference type="InterPro" id="IPR014722">
    <property type="entry name" value="Rib_uL2_dom2"/>
</dbReference>
<evidence type="ECO:0000256" key="3">
    <source>
        <dbReference type="ARBA" id="ARBA00023274"/>
    </source>
</evidence>
<keyword evidence="5" id="KW-0699">rRNA-binding</keyword>
<keyword evidence="3 5" id="KW-0687">Ribonucleoprotein</keyword>
<dbReference type="InterPro" id="IPR008991">
    <property type="entry name" value="Translation_prot_SH3-like_sf"/>
</dbReference>
<dbReference type="GO" id="GO:0019843">
    <property type="term" value="F:rRNA binding"/>
    <property type="evidence" value="ECO:0007669"/>
    <property type="project" value="UniProtKB-UniRule"/>
</dbReference>
<comment type="function">
    <text evidence="5">One of two assembly initiator proteins, it binds directly to the 5'-end of the 23S rRNA, where it nucleates assembly of the 50S subunit.</text>
</comment>
<dbReference type="Gene3D" id="2.30.30.30">
    <property type="match status" value="1"/>
</dbReference>
<dbReference type="NCBIfam" id="TIGR01079">
    <property type="entry name" value="rplX_bact"/>
    <property type="match status" value="1"/>
</dbReference>
<dbReference type="GO" id="GO:1990904">
    <property type="term" value="C:ribonucleoprotein complex"/>
    <property type="evidence" value="ECO:0007669"/>
    <property type="project" value="UniProtKB-KW"/>
</dbReference>
<dbReference type="Pfam" id="PF17136">
    <property type="entry name" value="ribosomal_L24"/>
    <property type="match status" value="1"/>
</dbReference>
<gene>
    <name evidence="5" type="primary">rplX</name>
    <name evidence="7" type="ORF">A2Y98_02495</name>
</gene>
<dbReference type="SUPFAM" id="SSF50104">
    <property type="entry name" value="Translation proteins SH3-like domain"/>
    <property type="match status" value="1"/>
</dbReference>
<dbReference type="Pfam" id="PF00467">
    <property type="entry name" value="KOW"/>
    <property type="match status" value="1"/>
</dbReference>
<evidence type="ECO:0000256" key="5">
    <source>
        <dbReference type="HAMAP-Rule" id="MF_01326"/>
    </source>
</evidence>
<dbReference type="InterPro" id="IPR057264">
    <property type="entry name" value="Ribosomal_uL24_C"/>
</dbReference>
<evidence type="ECO:0000256" key="1">
    <source>
        <dbReference type="ARBA" id="ARBA00010618"/>
    </source>
</evidence>
<dbReference type="SMART" id="SM00739">
    <property type="entry name" value="KOW"/>
    <property type="match status" value="1"/>
</dbReference>
<dbReference type="STRING" id="1801992.A2Y98_02495"/>
<evidence type="ECO:0000259" key="6">
    <source>
        <dbReference type="SMART" id="SM00739"/>
    </source>
</evidence>
<sequence length="102" mass="11280">MKIHKGDTILVTSGKDKGKKGKVTKVFPEINKIVVEGLGLVKKHVRPKKQGEKGQVVAIAKSFNASKVKIICPKCGQSVRIGYKIAEGMKYRICKKCKQEIE</sequence>
<evidence type="ECO:0000313" key="8">
    <source>
        <dbReference type="Proteomes" id="UP000179099"/>
    </source>
</evidence>
<comment type="function">
    <text evidence="5">One of the proteins that surrounds the polypeptide exit tunnel on the outside of the subunit.</text>
</comment>
<keyword evidence="5" id="KW-0694">RNA-binding</keyword>
<reference evidence="7 8" key="1">
    <citation type="journal article" date="2016" name="Nat. Commun.">
        <title>Thousands of microbial genomes shed light on interconnected biogeochemical processes in an aquifer system.</title>
        <authorList>
            <person name="Anantharaman K."/>
            <person name="Brown C.T."/>
            <person name="Hug L.A."/>
            <person name="Sharon I."/>
            <person name="Castelle C.J."/>
            <person name="Probst A.J."/>
            <person name="Thomas B.C."/>
            <person name="Singh A."/>
            <person name="Wilkins M.J."/>
            <person name="Karaoz U."/>
            <person name="Brodie E.L."/>
            <person name="Williams K.H."/>
            <person name="Hubbard S.S."/>
            <person name="Banfield J.F."/>
        </authorList>
    </citation>
    <scope>NUCLEOTIDE SEQUENCE [LARGE SCALE GENOMIC DNA]</scope>
</reference>
<proteinExistence type="inferred from homology"/>
<dbReference type="EMBL" id="MHMW01000018">
    <property type="protein sequence ID" value="OGZ34179.1"/>
    <property type="molecule type" value="Genomic_DNA"/>
</dbReference>
<feature type="domain" description="KOW" evidence="6">
    <location>
        <begin position="2"/>
        <end position="29"/>
    </location>
</feature>
<dbReference type="GO" id="GO:0006412">
    <property type="term" value="P:translation"/>
    <property type="evidence" value="ECO:0007669"/>
    <property type="project" value="UniProtKB-UniRule"/>
</dbReference>
<dbReference type="Proteomes" id="UP000179099">
    <property type="component" value="Unassembled WGS sequence"/>
</dbReference>
<dbReference type="HAMAP" id="MF_01326_B">
    <property type="entry name" value="Ribosomal_uL24_B"/>
    <property type="match status" value="1"/>
</dbReference>
<dbReference type="CDD" id="cd06089">
    <property type="entry name" value="KOW_RPL26"/>
    <property type="match status" value="1"/>
</dbReference>
<evidence type="ECO:0000256" key="2">
    <source>
        <dbReference type="ARBA" id="ARBA00022980"/>
    </source>
</evidence>
<comment type="subunit">
    <text evidence="5">Part of the 50S ribosomal subunit.</text>
</comment>
<dbReference type="AlphaFoldDB" id="A0A1G2F7Y4"/>